<dbReference type="CDD" id="cd00592">
    <property type="entry name" value="HTH_MerR-like"/>
    <property type="match status" value="1"/>
</dbReference>
<dbReference type="AlphaFoldDB" id="A0A4R1ARR2"/>
<evidence type="ECO:0000256" key="1">
    <source>
        <dbReference type="ARBA" id="ARBA00023015"/>
    </source>
</evidence>
<dbReference type="SMART" id="SM00422">
    <property type="entry name" value="HTH_MERR"/>
    <property type="match status" value="1"/>
</dbReference>
<dbReference type="GO" id="GO:0003700">
    <property type="term" value="F:DNA-binding transcription factor activity"/>
    <property type="evidence" value="ECO:0007669"/>
    <property type="project" value="InterPro"/>
</dbReference>
<dbReference type="PANTHER" id="PTHR30204">
    <property type="entry name" value="REDOX-CYCLING DRUG-SENSING TRANSCRIPTIONAL ACTIVATOR SOXR"/>
    <property type="match status" value="1"/>
</dbReference>
<evidence type="ECO:0000256" key="2">
    <source>
        <dbReference type="ARBA" id="ARBA00023125"/>
    </source>
</evidence>
<dbReference type="EMBL" id="SJTH01000029">
    <property type="protein sequence ID" value="TCJ02636.1"/>
    <property type="molecule type" value="Genomic_DNA"/>
</dbReference>
<dbReference type="InterPro" id="IPR000551">
    <property type="entry name" value="MerR-type_HTH_dom"/>
</dbReference>
<protein>
    <submittedName>
        <fullName evidence="5">MerR family transcriptional regulator</fullName>
    </submittedName>
</protein>
<dbReference type="STRING" id="1742358.GCA_001439605_03534"/>
<accession>A0A4R1ARR2</accession>
<dbReference type="PROSITE" id="PS50937">
    <property type="entry name" value="HTH_MERR_2"/>
    <property type="match status" value="1"/>
</dbReference>
<dbReference type="GO" id="GO:0003677">
    <property type="term" value="F:DNA binding"/>
    <property type="evidence" value="ECO:0007669"/>
    <property type="project" value="UniProtKB-KW"/>
</dbReference>
<dbReference type="OrthoDB" id="9791488at2"/>
<comment type="caution">
    <text evidence="5">The sequence shown here is derived from an EMBL/GenBank/DDBJ whole genome shotgun (WGS) entry which is preliminary data.</text>
</comment>
<organism evidence="5 6">
    <name type="scientific">Cytobacillus praedii</name>
    <dbReference type="NCBI Taxonomy" id="1742358"/>
    <lineage>
        <taxon>Bacteria</taxon>
        <taxon>Bacillati</taxon>
        <taxon>Bacillota</taxon>
        <taxon>Bacilli</taxon>
        <taxon>Bacillales</taxon>
        <taxon>Bacillaceae</taxon>
        <taxon>Cytobacillus</taxon>
    </lineage>
</organism>
<sequence>MLISEASKLANLTKKAINYYIEQNLIFPDSLENGYRHFSDKDVERLKEISVLRKLGLSIEEIKMICTDDASSAIQKISVRKELSLQRDKAQKAILDKLSYGYSFAEIHKELEAIEQSATVTEKLLEAFPGYYGRFICLHFARFLDEPIETSEQQAAYEEIIAFLDNAPSIDFPIEIQSFLVENTKHINTDDIHDMIENTKKSLEDPQKFLSGNRERLEQYLEYRQSEEYKQSPVYHMQKILKEYNRTSGYNDVFIPAMKKLSSSYAKYYEQMENANEKLLLQYPEIAALNKLNE</sequence>
<dbReference type="PANTHER" id="PTHR30204:SF94">
    <property type="entry name" value="HEAVY METAL-DEPENDENT TRANSCRIPTIONAL REGULATOR HI_0293-RELATED"/>
    <property type="match status" value="1"/>
</dbReference>
<reference evidence="5 6" key="1">
    <citation type="submission" date="2019-03" db="EMBL/GenBank/DDBJ databases">
        <authorList>
            <person name="Jensen L."/>
            <person name="Storgaard J."/>
            <person name="Sulaj E."/>
            <person name="Schramm A."/>
            <person name="Marshall I.P.G."/>
        </authorList>
    </citation>
    <scope>NUCLEOTIDE SEQUENCE [LARGE SCALE GENOMIC DNA]</scope>
    <source>
        <strain evidence="5 6">2017H2G3</strain>
    </source>
</reference>
<evidence type="ECO:0000259" key="4">
    <source>
        <dbReference type="PROSITE" id="PS50937"/>
    </source>
</evidence>
<dbReference type="Gene3D" id="1.10.1660.10">
    <property type="match status" value="1"/>
</dbReference>
<evidence type="ECO:0000256" key="3">
    <source>
        <dbReference type="ARBA" id="ARBA00023163"/>
    </source>
</evidence>
<dbReference type="InterPro" id="IPR047057">
    <property type="entry name" value="MerR_fam"/>
</dbReference>
<dbReference type="Pfam" id="PF13411">
    <property type="entry name" value="MerR_1"/>
    <property type="match status" value="1"/>
</dbReference>
<proteinExistence type="predicted"/>
<feature type="domain" description="HTH merR-type" evidence="4">
    <location>
        <begin position="1"/>
        <end position="68"/>
    </location>
</feature>
<dbReference type="InterPro" id="IPR009061">
    <property type="entry name" value="DNA-bd_dom_put_sf"/>
</dbReference>
<evidence type="ECO:0000313" key="5">
    <source>
        <dbReference type="EMBL" id="TCJ02636.1"/>
    </source>
</evidence>
<keyword evidence="6" id="KW-1185">Reference proteome</keyword>
<dbReference type="SUPFAM" id="SSF46955">
    <property type="entry name" value="Putative DNA-binding domain"/>
    <property type="match status" value="1"/>
</dbReference>
<name>A0A4R1ARR2_9BACI</name>
<keyword evidence="3" id="KW-0804">Transcription</keyword>
<keyword evidence="1" id="KW-0805">Transcription regulation</keyword>
<gene>
    <name evidence="5" type="ORF">E0Y62_18320</name>
</gene>
<keyword evidence="2" id="KW-0238">DNA-binding</keyword>
<dbReference type="Proteomes" id="UP000293846">
    <property type="component" value="Unassembled WGS sequence"/>
</dbReference>
<evidence type="ECO:0000313" key="6">
    <source>
        <dbReference type="Proteomes" id="UP000293846"/>
    </source>
</evidence>